<dbReference type="VEuPathDB" id="VectorBase:LDEU010788"/>
<dbReference type="OrthoDB" id="6138663at2759"/>
<dbReference type="GO" id="GO:0006044">
    <property type="term" value="P:N-acetylglucosamine metabolic process"/>
    <property type="evidence" value="ECO:0007669"/>
    <property type="project" value="TreeGrafter"/>
</dbReference>
<dbReference type="PANTHER" id="PTHR10704:SF44">
    <property type="entry name" value="LD35051P-RELATED"/>
    <property type="match status" value="1"/>
</dbReference>
<dbReference type="Gene3D" id="3.40.50.300">
    <property type="entry name" value="P-loop containing nucleotide triphosphate hydrolases"/>
    <property type="match status" value="1"/>
</dbReference>
<dbReference type="GO" id="GO:0001517">
    <property type="term" value="F:N-acetylglucosamine 6-O-sulfotransferase activity"/>
    <property type="evidence" value="ECO:0007669"/>
    <property type="project" value="TreeGrafter"/>
</dbReference>
<evidence type="ECO:0000313" key="1">
    <source>
        <dbReference type="EMBL" id="RWS21252.1"/>
    </source>
</evidence>
<dbReference type="PANTHER" id="PTHR10704">
    <property type="entry name" value="CARBOHYDRATE SULFOTRANSFERASE"/>
    <property type="match status" value="1"/>
</dbReference>
<accession>A0A443S144</accession>
<proteinExistence type="predicted"/>
<dbReference type="AlphaFoldDB" id="A0A443S144"/>
<gene>
    <name evidence="1" type="ORF">B4U80_14168</name>
</gene>
<dbReference type="SUPFAM" id="SSF52540">
    <property type="entry name" value="P-loop containing nucleoside triphosphate hydrolases"/>
    <property type="match status" value="1"/>
</dbReference>
<dbReference type="Proteomes" id="UP000288716">
    <property type="component" value="Unassembled WGS sequence"/>
</dbReference>
<sequence>MLNRYRNMFPRIHVVLLIQSLVRLKKNVEISYESDCYPSYFINQTSLTTKKVIIIVAYWRSGSSFVGDLLQQNCGTFYSFEPLRVFSEGNILKDQNLTKAFNIMQEIINCNFEALPEYHEKSIKFDHYMLNNILRPYCLRTHKAKYCSSKFVAQVCRKSQLHVIKITRLTLKQVFRFVKSLNNMENVKIVHLVRDPRAIFNSRKNIKDNWCAKNDCSNITFLCEQMNDDVETFIEMKKQFPNNLFRIQYEQIALNTKKYSKQLFNALNINFSSHVVKFIQSHTSLRASVAESGSYSTIKDSNKTSSKWISQLTISDVHKVQKLCKHVLEKYNYKIFKIPENC</sequence>
<keyword evidence="2" id="KW-1185">Reference proteome</keyword>
<organism evidence="1 2">
    <name type="scientific">Leptotrombidium deliense</name>
    <dbReference type="NCBI Taxonomy" id="299467"/>
    <lineage>
        <taxon>Eukaryota</taxon>
        <taxon>Metazoa</taxon>
        <taxon>Ecdysozoa</taxon>
        <taxon>Arthropoda</taxon>
        <taxon>Chelicerata</taxon>
        <taxon>Arachnida</taxon>
        <taxon>Acari</taxon>
        <taxon>Acariformes</taxon>
        <taxon>Trombidiformes</taxon>
        <taxon>Prostigmata</taxon>
        <taxon>Anystina</taxon>
        <taxon>Parasitengona</taxon>
        <taxon>Trombiculoidea</taxon>
        <taxon>Trombiculidae</taxon>
        <taxon>Leptotrombidium</taxon>
    </lineage>
</organism>
<dbReference type="GO" id="GO:0006790">
    <property type="term" value="P:sulfur compound metabolic process"/>
    <property type="evidence" value="ECO:0007669"/>
    <property type="project" value="TreeGrafter"/>
</dbReference>
<dbReference type="STRING" id="299467.A0A443S144"/>
<reference evidence="1 2" key="1">
    <citation type="journal article" date="2018" name="Gigascience">
        <title>Genomes of trombidid mites reveal novel predicted allergens and laterally-transferred genes associated with secondary metabolism.</title>
        <authorList>
            <person name="Dong X."/>
            <person name="Chaisiri K."/>
            <person name="Xia D."/>
            <person name="Armstrong S.D."/>
            <person name="Fang Y."/>
            <person name="Donnelly M.J."/>
            <person name="Kadowaki T."/>
            <person name="McGarry J.W."/>
            <person name="Darby A.C."/>
            <person name="Makepeace B.L."/>
        </authorList>
    </citation>
    <scope>NUCLEOTIDE SEQUENCE [LARGE SCALE GENOMIC DNA]</scope>
    <source>
        <strain evidence="1">UoL-UT</strain>
    </source>
</reference>
<dbReference type="EMBL" id="NCKV01013046">
    <property type="protein sequence ID" value="RWS21252.1"/>
    <property type="molecule type" value="Genomic_DNA"/>
</dbReference>
<dbReference type="InterPro" id="IPR051135">
    <property type="entry name" value="Gal/GlcNAc/GalNAc_ST"/>
</dbReference>
<evidence type="ECO:0000313" key="2">
    <source>
        <dbReference type="Proteomes" id="UP000288716"/>
    </source>
</evidence>
<dbReference type="InterPro" id="IPR027417">
    <property type="entry name" value="P-loop_NTPase"/>
</dbReference>
<dbReference type="Pfam" id="PF13469">
    <property type="entry name" value="Sulfotransfer_3"/>
    <property type="match status" value="1"/>
</dbReference>
<protein>
    <submittedName>
        <fullName evidence="1">Secreted protein-like protein</fullName>
    </submittedName>
</protein>
<name>A0A443S144_9ACAR</name>
<comment type="caution">
    <text evidence="1">The sequence shown here is derived from an EMBL/GenBank/DDBJ whole genome shotgun (WGS) entry which is preliminary data.</text>
</comment>